<sequence length="89" mass="8957">MRKFIFAGAVAAAALSLTACSEPVDETADATLVDPATVETVPADTMGTMDGMATDMETGVDGMVSDVDAAAAEAEADLQGETVTEAQVD</sequence>
<reference evidence="2 3" key="1">
    <citation type="submission" date="2023-09" db="EMBL/GenBank/DDBJ databases">
        <authorList>
            <person name="Rey-Velasco X."/>
        </authorList>
    </citation>
    <scope>NUCLEOTIDE SEQUENCE [LARGE SCALE GENOMIC DNA]</scope>
    <source>
        <strain evidence="2 3">F390</strain>
    </source>
</reference>
<proteinExistence type="predicted"/>
<keyword evidence="3" id="KW-1185">Reference proteome</keyword>
<evidence type="ECO:0000313" key="3">
    <source>
        <dbReference type="Proteomes" id="UP001259803"/>
    </source>
</evidence>
<accession>A0ABU2ZMT0</accession>
<feature type="signal peptide" evidence="1">
    <location>
        <begin position="1"/>
        <end position="21"/>
    </location>
</feature>
<gene>
    <name evidence="2" type="ORF">RM533_11175</name>
</gene>
<dbReference type="RefSeq" id="WP_311341313.1">
    <property type="nucleotide sequence ID" value="NZ_JAVRHS010000010.1"/>
</dbReference>
<organism evidence="2 3">
    <name type="scientific">Croceicoccus esteveae</name>
    <dbReference type="NCBI Taxonomy" id="3075597"/>
    <lineage>
        <taxon>Bacteria</taxon>
        <taxon>Pseudomonadati</taxon>
        <taxon>Pseudomonadota</taxon>
        <taxon>Alphaproteobacteria</taxon>
        <taxon>Sphingomonadales</taxon>
        <taxon>Erythrobacteraceae</taxon>
        <taxon>Croceicoccus</taxon>
    </lineage>
</organism>
<evidence type="ECO:0000256" key="1">
    <source>
        <dbReference type="SAM" id="SignalP"/>
    </source>
</evidence>
<protein>
    <submittedName>
        <fullName evidence="2">Uncharacterized protein</fullName>
    </submittedName>
</protein>
<dbReference type="EMBL" id="JAVRHS010000010">
    <property type="protein sequence ID" value="MDT0576737.1"/>
    <property type="molecule type" value="Genomic_DNA"/>
</dbReference>
<keyword evidence="1" id="KW-0732">Signal</keyword>
<feature type="chain" id="PRO_5047415326" evidence="1">
    <location>
        <begin position="22"/>
        <end position="89"/>
    </location>
</feature>
<dbReference type="PROSITE" id="PS51257">
    <property type="entry name" value="PROKAR_LIPOPROTEIN"/>
    <property type="match status" value="1"/>
</dbReference>
<evidence type="ECO:0000313" key="2">
    <source>
        <dbReference type="EMBL" id="MDT0576737.1"/>
    </source>
</evidence>
<dbReference type="Proteomes" id="UP001259803">
    <property type="component" value="Unassembled WGS sequence"/>
</dbReference>
<name>A0ABU2ZMT0_9SPHN</name>
<comment type="caution">
    <text evidence="2">The sequence shown here is derived from an EMBL/GenBank/DDBJ whole genome shotgun (WGS) entry which is preliminary data.</text>
</comment>